<dbReference type="PANTHER" id="PTHR35186">
    <property type="entry name" value="ANK_REP_REGION DOMAIN-CONTAINING PROTEIN"/>
    <property type="match status" value="1"/>
</dbReference>
<evidence type="ECO:0000313" key="2">
    <source>
        <dbReference type="Proteomes" id="UP000800038"/>
    </source>
</evidence>
<dbReference type="PANTHER" id="PTHR35186:SF4">
    <property type="entry name" value="PRION-INHIBITION AND PROPAGATION HELO DOMAIN-CONTAINING PROTEIN"/>
    <property type="match status" value="1"/>
</dbReference>
<reference evidence="1" key="1">
    <citation type="journal article" date="2020" name="Stud. Mycol.">
        <title>101 Dothideomycetes genomes: a test case for predicting lifestyles and emergence of pathogens.</title>
        <authorList>
            <person name="Haridas S."/>
            <person name="Albert R."/>
            <person name="Binder M."/>
            <person name="Bloem J."/>
            <person name="Labutti K."/>
            <person name="Salamov A."/>
            <person name="Andreopoulos B."/>
            <person name="Baker S."/>
            <person name="Barry K."/>
            <person name="Bills G."/>
            <person name="Bluhm B."/>
            <person name="Cannon C."/>
            <person name="Castanera R."/>
            <person name="Culley D."/>
            <person name="Daum C."/>
            <person name="Ezra D."/>
            <person name="Gonzalez J."/>
            <person name="Henrissat B."/>
            <person name="Kuo A."/>
            <person name="Liang C."/>
            <person name="Lipzen A."/>
            <person name="Lutzoni F."/>
            <person name="Magnuson J."/>
            <person name="Mondo S."/>
            <person name="Nolan M."/>
            <person name="Ohm R."/>
            <person name="Pangilinan J."/>
            <person name="Park H.-J."/>
            <person name="Ramirez L."/>
            <person name="Alfaro M."/>
            <person name="Sun H."/>
            <person name="Tritt A."/>
            <person name="Yoshinaga Y."/>
            <person name="Zwiers L.-H."/>
            <person name="Turgeon B."/>
            <person name="Goodwin S."/>
            <person name="Spatafora J."/>
            <person name="Crous P."/>
            <person name="Grigoriev I."/>
        </authorList>
    </citation>
    <scope>NUCLEOTIDE SEQUENCE</scope>
    <source>
        <strain evidence="1">CBS 161.51</strain>
    </source>
</reference>
<name>A0A6A5S9E6_9PLEO</name>
<proteinExistence type="predicted"/>
<dbReference type="AlphaFoldDB" id="A0A6A5S9E6"/>
<dbReference type="OrthoDB" id="3565018at2759"/>
<sequence length="168" mass="18905">MSGIEIAGLVLGPIPLLIHALDSYLEGAEALRDWWRIESTCHQLLSEGNVVRFLLALVVDEDELKTLMDDPAGQSWEDPELEQRLQERLPKSYPIFLDIIRDINALVDLMKQEPQVSSKSGSTRRSPNPVVLMLTGIGSQTRQGRRISTGLVKYRERGVLNKAHQVYS</sequence>
<gene>
    <name evidence="1" type="ORF">EJ02DRAFT_359753</name>
</gene>
<keyword evidence="2" id="KW-1185">Reference proteome</keyword>
<organism evidence="1 2">
    <name type="scientific">Clathrospora elynae</name>
    <dbReference type="NCBI Taxonomy" id="706981"/>
    <lineage>
        <taxon>Eukaryota</taxon>
        <taxon>Fungi</taxon>
        <taxon>Dikarya</taxon>
        <taxon>Ascomycota</taxon>
        <taxon>Pezizomycotina</taxon>
        <taxon>Dothideomycetes</taxon>
        <taxon>Pleosporomycetidae</taxon>
        <taxon>Pleosporales</taxon>
        <taxon>Diademaceae</taxon>
        <taxon>Clathrospora</taxon>
    </lineage>
</organism>
<protein>
    <submittedName>
        <fullName evidence="1">Uncharacterized protein</fullName>
    </submittedName>
</protein>
<dbReference type="Proteomes" id="UP000800038">
    <property type="component" value="Unassembled WGS sequence"/>
</dbReference>
<accession>A0A6A5S9E6</accession>
<evidence type="ECO:0000313" key="1">
    <source>
        <dbReference type="EMBL" id="KAF1936164.1"/>
    </source>
</evidence>
<dbReference type="EMBL" id="ML976207">
    <property type="protein sequence ID" value="KAF1936164.1"/>
    <property type="molecule type" value="Genomic_DNA"/>
</dbReference>